<proteinExistence type="predicted"/>
<evidence type="ECO:0000313" key="2">
    <source>
        <dbReference type="EMBL" id="AUZ17947.1"/>
    </source>
</evidence>
<name>A0A2L0PTA0_ALCXX</name>
<gene>
    <name evidence="2" type="ORF">AL504_31215</name>
</gene>
<accession>A0A2L0PTA0</accession>
<protein>
    <submittedName>
        <fullName evidence="2">Uncharacterized protein</fullName>
    </submittedName>
</protein>
<sequence>MTRRDGGTTRRLARSDEMIGELEAPYPLSKSLGWQLLREEPYVLAAAPRPPGTLGVGPGNAAGHTGAGLVSAPVNGSGPALNSPQY</sequence>
<evidence type="ECO:0000313" key="3">
    <source>
        <dbReference type="Proteomes" id="UP000060602"/>
    </source>
</evidence>
<evidence type="ECO:0000256" key="1">
    <source>
        <dbReference type="SAM" id="MobiDB-lite"/>
    </source>
</evidence>
<organism evidence="2 3">
    <name type="scientific">Alcaligenes xylosoxydans xylosoxydans</name>
    <name type="common">Achromobacter xylosoxidans</name>
    <dbReference type="NCBI Taxonomy" id="85698"/>
    <lineage>
        <taxon>Bacteria</taxon>
        <taxon>Pseudomonadati</taxon>
        <taxon>Pseudomonadota</taxon>
        <taxon>Betaproteobacteria</taxon>
        <taxon>Burkholderiales</taxon>
        <taxon>Alcaligenaceae</taxon>
        <taxon>Achromobacter</taxon>
    </lineage>
</organism>
<dbReference type="EMBL" id="CP014060">
    <property type="protein sequence ID" value="AUZ17947.1"/>
    <property type="molecule type" value="Genomic_DNA"/>
</dbReference>
<dbReference type="Proteomes" id="UP000060602">
    <property type="component" value="Chromosome"/>
</dbReference>
<dbReference type="AlphaFoldDB" id="A0A2L0PTA0"/>
<reference evidence="3" key="1">
    <citation type="submission" date="2015-12" db="EMBL/GenBank/DDBJ databases">
        <title>FDA dAtabase for Regulatory Grade micrObial Sequences (FDA-ARGOS): Supporting development and validation of Infectious Disease Dx tests.</title>
        <authorList>
            <person name="Case J."/>
            <person name="Tallon L."/>
            <person name="Sadzewicz L."/>
            <person name="Sengamalay N."/>
            <person name="Ott S."/>
            <person name="Godinez A."/>
            <person name="Nagaraj S."/>
            <person name="Nadendla S."/>
            <person name="Sichtig H."/>
        </authorList>
    </citation>
    <scope>NUCLEOTIDE SEQUENCE [LARGE SCALE GENOMIC DNA]</scope>
    <source>
        <strain evidence="3">FDAARGOS_147</strain>
    </source>
</reference>
<feature type="region of interest" description="Disordered" evidence="1">
    <location>
        <begin position="67"/>
        <end position="86"/>
    </location>
</feature>